<dbReference type="FunFam" id="3.40.50.720:FF:000115">
    <property type="entry name" value="3-oxoacyl-[acyl-carrier-protein] reductase FabG"/>
    <property type="match status" value="1"/>
</dbReference>
<keyword evidence="5 8" id="KW-0560">Oxidoreductase</keyword>
<evidence type="ECO:0000256" key="4">
    <source>
        <dbReference type="ARBA" id="ARBA00022857"/>
    </source>
</evidence>
<keyword evidence="4" id="KW-0521">NADP</keyword>
<comment type="catalytic activity">
    <reaction evidence="7">
        <text>a (3R)-hydroxyacyl-[ACP] + NADP(+) = a 3-oxoacyl-[ACP] + NADPH + H(+)</text>
        <dbReference type="Rhea" id="RHEA:17397"/>
        <dbReference type="Rhea" id="RHEA-COMP:9916"/>
        <dbReference type="Rhea" id="RHEA-COMP:9945"/>
        <dbReference type="ChEBI" id="CHEBI:15378"/>
        <dbReference type="ChEBI" id="CHEBI:57783"/>
        <dbReference type="ChEBI" id="CHEBI:58349"/>
        <dbReference type="ChEBI" id="CHEBI:78776"/>
        <dbReference type="ChEBI" id="CHEBI:78827"/>
        <dbReference type="EC" id="1.1.1.100"/>
    </reaction>
</comment>
<dbReference type="EMBL" id="JQEC01000051">
    <property type="protein sequence ID" value="KGJ89848.1"/>
    <property type="molecule type" value="Genomic_DNA"/>
</dbReference>
<dbReference type="AlphaFoldDB" id="A0A099KJR5"/>
<evidence type="ECO:0000256" key="3">
    <source>
        <dbReference type="ARBA" id="ARBA00017650"/>
    </source>
</evidence>
<evidence type="ECO:0000256" key="6">
    <source>
        <dbReference type="ARBA" id="ARBA00029899"/>
    </source>
</evidence>
<dbReference type="PRINTS" id="PR00081">
    <property type="entry name" value="GDHRDH"/>
</dbReference>
<dbReference type="Gene3D" id="3.40.50.720">
    <property type="entry name" value="NAD(P)-binding Rossmann-like Domain"/>
    <property type="match status" value="1"/>
</dbReference>
<name>A0A099KJR5_COLPS</name>
<dbReference type="CDD" id="cd05233">
    <property type="entry name" value="SDR_c"/>
    <property type="match status" value="1"/>
</dbReference>
<dbReference type="Pfam" id="PF13561">
    <property type="entry name" value="adh_short_C2"/>
    <property type="match status" value="1"/>
</dbReference>
<dbReference type="RefSeq" id="WP_033083630.1">
    <property type="nucleotide sequence ID" value="NZ_JQEC01000051.1"/>
</dbReference>
<evidence type="ECO:0000256" key="7">
    <source>
        <dbReference type="ARBA" id="ARBA00048508"/>
    </source>
</evidence>
<reference evidence="8 9" key="1">
    <citation type="submission" date="2014-08" db="EMBL/GenBank/DDBJ databases">
        <title>Genomic and Phenotypic Diversity of Colwellia psychrerythraea strains from Disparate Marine Basins.</title>
        <authorList>
            <person name="Techtmann S.M."/>
            <person name="Stelling S.C."/>
            <person name="Utturkar S.M."/>
            <person name="Alshibli N."/>
            <person name="Harris A."/>
            <person name="Brown S.D."/>
            <person name="Hazen T.C."/>
        </authorList>
    </citation>
    <scope>NUCLEOTIDE SEQUENCE [LARGE SCALE GENOMIC DNA]</scope>
    <source>
        <strain evidence="8 9">GAB14E</strain>
    </source>
</reference>
<dbReference type="Proteomes" id="UP000029868">
    <property type="component" value="Unassembled WGS sequence"/>
</dbReference>
<accession>A0A099KJR5</accession>
<comment type="similarity">
    <text evidence="2">Belongs to the short-chain dehydrogenases/reductases (SDR) family.</text>
</comment>
<evidence type="ECO:0000313" key="8">
    <source>
        <dbReference type="EMBL" id="KGJ89848.1"/>
    </source>
</evidence>
<evidence type="ECO:0000256" key="5">
    <source>
        <dbReference type="ARBA" id="ARBA00023002"/>
    </source>
</evidence>
<comment type="caution">
    <text evidence="8">The sequence shown here is derived from an EMBL/GenBank/DDBJ whole genome shotgun (WGS) entry which is preliminary data.</text>
</comment>
<gene>
    <name evidence="8" type="ORF">GAB14E_3726</name>
</gene>
<dbReference type="InterPro" id="IPR036291">
    <property type="entry name" value="NAD(P)-bd_dom_sf"/>
</dbReference>
<dbReference type="PRINTS" id="PR00080">
    <property type="entry name" value="SDRFAMILY"/>
</dbReference>
<dbReference type="InterPro" id="IPR002347">
    <property type="entry name" value="SDR_fam"/>
</dbReference>
<dbReference type="PANTHER" id="PTHR48107:SF7">
    <property type="entry name" value="RE15974P"/>
    <property type="match status" value="1"/>
</dbReference>
<dbReference type="PANTHER" id="PTHR48107">
    <property type="entry name" value="NADPH-DEPENDENT ALDEHYDE REDUCTASE-LIKE PROTEIN, CHLOROPLASTIC-RELATED"/>
    <property type="match status" value="1"/>
</dbReference>
<dbReference type="OrthoDB" id="20590at2"/>
<sequence length="250" mass="26603">MSKEKVVIITGAGRGIGAATAKLFANNNYAVCINYKSDEKSASELAKLITCEGGRCITVQADVSCENDVERLFSTVDKTFGAVTVLVNNAGILKKQSKLVDMTAERINSMLSNNVTSYFLCCREAVKRMSTERGGLGGVIVNVSSGAARSGSPNEYIDYAASKGAIDTLTKGLSLEVAAEGIRVNCVRPGLIYTDMHADGGEPERIERLKSIIPLQRGGQPEEVAEAIYWLASDKSSFSTGNYLDLAGGL</sequence>
<evidence type="ECO:0000256" key="2">
    <source>
        <dbReference type="ARBA" id="ARBA00006484"/>
    </source>
</evidence>
<dbReference type="PATRIC" id="fig|28229.3.peg.3648"/>
<dbReference type="SUPFAM" id="SSF51735">
    <property type="entry name" value="NAD(P)-binding Rossmann-fold domains"/>
    <property type="match status" value="1"/>
</dbReference>
<comment type="function">
    <text evidence="1">Catalyzes the NADPH-dependent reduction of beta-ketoacyl-ACP substrates to beta-hydroxyacyl-ACP products, the first reductive step in the elongation cycle of fatty acid biosynthesis.</text>
</comment>
<organism evidence="8 9">
    <name type="scientific">Colwellia psychrerythraea</name>
    <name type="common">Vibrio psychroerythus</name>
    <dbReference type="NCBI Taxonomy" id="28229"/>
    <lineage>
        <taxon>Bacteria</taxon>
        <taxon>Pseudomonadati</taxon>
        <taxon>Pseudomonadota</taxon>
        <taxon>Gammaproteobacteria</taxon>
        <taxon>Alteromonadales</taxon>
        <taxon>Colwelliaceae</taxon>
        <taxon>Colwellia</taxon>
    </lineage>
</organism>
<proteinExistence type="inferred from homology"/>
<evidence type="ECO:0000313" key="9">
    <source>
        <dbReference type="Proteomes" id="UP000029868"/>
    </source>
</evidence>
<protein>
    <recommendedName>
        <fullName evidence="3">3-oxoacyl-[acyl-carrier-protein] reductase FabG</fullName>
    </recommendedName>
    <alternativeName>
        <fullName evidence="6">Beta-ketoacyl-ACP reductase</fullName>
    </alternativeName>
</protein>
<evidence type="ECO:0000256" key="1">
    <source>
        <dbReference type="ARBA" id="ARBA00002607"/>
    </source>
</evidence>
<dbReference type="GO" id="GO:0004316">
    <property type="term" value="F:3-oxoacyl-[acyl-carrier-protein] reductase (NADPH) activity"/>
    <property type="evidence" value="ECO:0007669"/>
    <property type="project" value="UniProtKB-EC"/>
</dbReference>